<reference evidence="7 8" key="1">
    <citation type="submission" date="2014-02" db="EMBL/GenBank/DDBJ databases">
        <title>The small core and large imbalanced accessory genome model reveals a collaborative survival strategy of Sorangium cellulosum strains in nature.</title>
        <authorList>
            <person name="Han K."/>
            <person name="Peng R."/>
            <person name="Blom J."/>
            <person name="Li Y.-Z."/>
        </authorList>
    </citation>
    <scope>NUCLEOTIDE SEQUENCE [LARGE SCALE GENOMIC DNA]</scope>
    <source>
        <strain evidence="7 8">So0011-07</strain>
    </source>
</reference>
<comment type="similarity">
    <text evidence="2">Belongs to the bacterial solute-binding protein 1 family.</text>
</comment>
<protein>
    <recommendedName>
        <fullName evidence="6">Probable sugar-binding periplasmic protein</fullName>
    </recommendedName>
</protein>
<sequence>MNGTFVKALCSIGAATLAAIGVAGCGSGDDGGEAGYTGKIELLSWFYSASESRALDALVEVYNHDHPGVEVVNAAAIAASTAGERLRQRMALGSPPDSFQVNGGVELLEWVEHNGREGDNKLEPLDDIAASSGWLDVVPRPILESVTVDGHVYAVPVNIHRANSLCYNKRIFAESGLAPPTTLDGLRAVVGALVEKGITPMALSAQLAPEAGRFVWEHVFVMSAGPEFYESFFRGEEDPSDPRVRAALEASLTIAEHVNPDHESIGWADAARLVGEGEAAMFMDGDRVKAELQAQGYEYGVDFGMVAVGGDSTFVYVDDSFVLPRGSPHREPTLALLATMGTVEGQDALNPLKGSIPVRLDTDRSLYDEPSRRAMEAARAPETRFIPERTLVVPRDVLTAIDSAYKEYLRDRDTDRMMLVIEAYYPGIKEYNRQR</sequence>
<dbReference type="PANTHER" id="PTHR43649:SF28">
    <property type="entry name" value="BINDING PROTEIN COMPONENT OF ABC SUGAR TRANSPORTER-RELATED"/>
    <property type="match status" value="1"/>
</dbReference>
<comment type="caution">
    <text evidence="7">The sequence shown here is derived from an EMBL/GenBank/DDBJ whole genome shotgun (WGS) entry which is preliminary data.</text>
</comment>
<dbReference type="InterPro" id="IPR050490">
    <property type="entry name" value="Bact_solute-bd_prot1"/>
</dbReference>
<dbReference type="Pfam" id="PF01547">
    <property type="entry name" value="SBP_bac_1"/>
    <property type="match status" value="1"/>
</dbReference>
<dbReference type="Proteomes" id="UP000075635">
    <property type="component" value="Unassembled WGS sequence"/>
</dbReference>
<proteinExistence type="inferred from homology"/>
<evidence type="ECO:0000313" key="8">
    <source>
        <dbReference type="Proteomes" id="UP000075635"/>
    </source>
</evidence>
<name>A0A150SSW4_SORCE</name>
<dbReference type="GO" id="GO:0042597">
    <property type="term" value="C:periplasmic space"/>
    <property type="evidence" value="ECO:0007669"/>
    <property type="project" value="UniProtKB-SubCell"/>
</dbReference>
<comment type="function">
    <text evidence="5">Part of a binding-protein-dependent transport system for a sugar.</text>
</comment>
<dbReference type="InterPro" id="IPR006059">
    <property type="entry name" value="SBP"/>
</dbReference>
<dbReference type="EMBL" id="JEMB01000646">
    <property type="protein sequence ID" value="KYF95368.1"/>
    <property type="molecule type" value="Genomic_DNA"/>
</dbReference>
<evidence type="ECO:0000256" key="5">
    <source>
        <dbReference type="ARBA" id="ARBA00049629"/>
    </source>
</evidence>
<comment type="subcellular location">
    <subcellularLocation>
        <location evidence="1">Periplasm</location>
    </subcellularLocation>
</comment>
<keyword evidence="4" id="KW-0732">Signal</keyword>
<dbReference type="PROSITE" id="PS51257">
    <property type="entry name" value="PROKAR_LIPOPROTEIN"/>
    <property type="match status" value="1"/>
</dbReference>
<organism evidence="7 8">
    <name type="scientific">Sorangium cellulosum</name>
    <name type="common">Polyangium cellulosum</name>
    <dbReference type="NCBI Taxonomy" id="56"/>
    <lineage>
        <taxon>Bacteria</taxon>
        <taxon>Pseudomonadati</taxon>
        <taxon>Myxococcota</taxon>
        <taxon>Polyangia</taxon>
        <taxon>Polyangiales</taxon>
        <taxon>Polyangiaceae</taxon>
        <taxon>Sorangium</taxon>
    </lineage>
</organism>
<evidence type="ECO:0000256" key="4">
    <source>
        <dbReference type="ARBA" id="ARBA00022729"/>
    </source>
</evidence>
<evidence type="ECO:0000256" key="2">
    <source>
        <dbReference type="ARBA" id="ARBA00008520"/>
    </source>
</evidence>
<dbReference type="SUPFAM" id="SSF53850">
    <property type="entry name" value="Periplasmic binding protein-like II"/>
    <property type="match status" value="1"/>
</dbReference>
<dbReference type="PANTHER" id="PTHR43649">
    <property type="entry name" value="ARABINOSE-BINDING PROTEIN-RELATED"/>
    <property type="match status" value="1"/>
</dbReference>
<evidence type="ECO:0000256" key="3">
    <source>
        <dbReference type="ARBA" id="ARBA00022448"/>
    </source>
</evidence>
<gene>
    <name evidence="7" type="ORF">BE17_30225</name>
</gene>
<evidence type="ECO:0000256" key="1">
    <source>
        <dbReference type="ARBA" id="ARBA00004418"/>
    </source>
</evidence>
<dbReference type="AlphaFoldDB" id="A0A150SSW4"/>
<evidence type="ECO:0000256" key="6">
    <source>
        <dbReference type="ARBA" id="ARBA00049753"/>
    </source>
</evidence>
<keyword evidence="3" id="KW-0813">Transport</keyword>
<accession>A0A150SSW4</accession>
<dbReference type="Gene3D" id="3.40.190.10">
    <property type="entry name" value="Periplasmic binding protein-like II"/>
    <property type="match status" value="2"/>
</dbReference>
<evidence type="ECO:0000313" key="7">
    <source>
        <dbReference type="EMBL" id="KYF95368.1"/>
    </source>
</evidence>